<evidence type="ECO:0000313" key="16">
    <source>
        <dbReference type="EMBL" id="RWS01255.1"/>
    </source>
</evidence>
<dbReference type="CDD" id="cd08290">
    <property type="entry name" value="ETR"/>
    <property type="match status" value="1"/>
</dbReference>
<evidence type="ECO:0000256" key="5">
    <source>
        <dbReference type="ARBA" id="ARBA00022857"/>
    </source>
</evidence>
<keyword evidence="9" id="KW-0496">Mitochondrion</keyword>
<evidence type="ECO:0000313" key="17">
    <source>
        <dbReference type="Proteomes" id="UP000285301"/>
    </source>
</evidence>
<keyword evidence="7" id="KW-0560">Oxidoreductase</keyword>
<name>A0A443QE08_9ACAR</name>
<evidence type="ECO:0000256" key="14">
    <source>
        <dbReference type="ARBA" id="ARBA00048843"/>
    </source>
</evidence>
<dbReference type="Pfam" id="PF08240">
    <property type="entry name" value="ADH_N"/>
    <property type="match status" value="1"/>
</dbReference>
<evidence type="ECO:0000256" key="6">
    <source>
        <dbReference type="ARBA" id="ARBA00022946"/>
    </source>
</evidence>
<evidence type="ECO:0000256" key="9">
    <source>
        <dbReference type="ARBA" id="ARBA00023128"/>
    </source>
</evidence>
<dbReference type="PANTHER" id="PTHR43981">
    <property type="entry name" value="ENOYL-[ACYL-CARRIER-PROTEIN] REDUCTASE, MITOCHONDRIAL"/>
    <property type="match status" value="1"/>
</dbReference>
<keyword evidence="10" id="KW-0275">Fatty acid biosynthesis</keyword>
<keyword evidence="17" id="KW-1185">Reference proteome</keyword>
<comment type="subcellular location">
    <subcellularLocation>
        <location evidence="1">Mitochondrion</location>
    </subcellularLocation>
</comment>
<dbReference type="InterPro" id="IPR011032">
    <property type="entry name" value="GroES-like_sf"/>
</dbReference>
<sequence>MPAVVSLSDHKYFIIRILVQCLRNDSDYCPWFCVHKMVPSSSKALIHRSFGQPENVIEISETPLEQGLSANEVLVRFLASPVNPADVIRIKGVYAIKPPLPAIGGNDGVAEIIKCGPDVKQLKVGDWVIPSLPGFGTWRTYAVGKEDDFDRIDKQLDMMTAAQLSVNPCTAYRMLEDFVDLKPGDSLIQNGANSAVGVYVIQLAKLWKINTINVVRDRENLSELVEELKQYGADYVVTEDDLSRNELMDQIWKQVPKPKLALDCIGGKNASDCLRHLDFRGTMIIYGSMTKQPLTIPASSLIYNDQKFKGYWMTRWRHENQHSPEKSSMLEFLSKAFKDGKLKSAKTIPVNLSDYKQAFEKIANGKNEGKIVFVMNE</sequence>
<dbReference type="InterPro" id="IPR036291">
    <property type="entry name" value="NAD(P)-bd_dom_sf"/>
</dbReference>
<evidence type="ECO:0000256" key="7">
    <source>
        <dbReference type="ARBA" id="ARBA00023002"/>
    </source>
</evidence>
<dbReference type="SUPFAM" id="SSF51735">
    <property type="entry name" value="NAD(P)-binding Rossmann-fold domains"/>
    <property type="match status" value="1"/>
</dbReference>
<dbReference type="FunFam" id="3.40.50.720:FF:000112">
    <property type="entry name" value="Enoyl-[acyl-carrier-protein] reductase 1, mitochondrial"/>
    <property type="match status" value="1"/>
</dbReference>
<dbReference type="GO" id="GO:0006633">
    <property type="term" value="P:fatty acid biosynthetic process"/>
    <property type="evidence" value="ECO:0007669"/>
    <property type="project" value="UniProtKB-KW"/>
</dbReference>
<evidence type="ECO:0000256" key="3">
    <source>
        <dbReference type="ARBA" id="ARBA00022516"/>
    </source>
</evidence>
<protein>
    <recommendedName>
        <fullName evidence="12">Enoyl-[acyl-carrier-protein] reductase, mitochondrial</fullName>
        <ecNumber evidence="11">1.3.1.104</ecNumber>
    </recommendedName>
    <alternativeName>
        <fullName evidence="13">2-enoyl thioester reductase</fullName>
    </alternativeName>
</protein>
<dbReference type="AlphaFoldDB" id="A0A443QE08"/>
<evidence type="ECO:0000256" key="2">
    <source>
        <dbReference type="ARBA" id="ARBA00010371"/>
    </source>
</evidence>
<dbReference type="InterPro" id="IPR013154">
    <property type="entry name" value="ADH-like_N"/>
</dbReference>
<dbReference type="PANTHER" id="PTHR43981:SF2">
    <property type="entry name" value="ENOYL-[ACYL-CARRIER-PROTEIN] REDUCTASE, MITOCHONDRIAL"/>
    <property type="match status" value="1"/>
</dbReference>
<evidence type="ECO:0000259" key="15">
    <source>
        <dbReference type="SMART" id="SM00829"/>
    </source>
</evidence>
<dbReference type="GO" id="GO:0005739">
    <property type="term" value="C:mitochondrion"/>
    <property type="evidence" value="ECO:0007669"/>
    <property type="project" value="UniProtKB-SubCell"/>
</dbReference>
<keyword evidence="6" id="KW-0809">Transit peptide</keyword>
<evidence type="ECO:0000256" key="11">
    <source>
        <dbReference type="ARBA" id="ARBA00038963"/>
    </source>
</evidence>
<accession>A0A443QE08</accession>
<dbReference type="SUPFAM" id="SSF50129">
    <property type="entry name" value="GroES-like"/>
    <property type="match status" value="1"/>
</dbReference>
<dbReference type="SMART" id="SM00829">
    <property type="entry name" value="PKS_ER"/>
    <property type="match status" value="1"/>
</dbReference>
<dbReference type="EC" id="1.3.1.104" evidence="11"/>
<dbReference type="InterPro" id="IPR013149">
    <property type="entry name" value="ADH-like_C"/>
</dbReference>
<evidence type="ECO:0000256" key="12">
    <source>
        <dbReference type="ARBA" id="ARBA00041058"/>
    </source>
</evidence>
<feature type="domain" description="Enoyl reductase (ER)" evidence="15">
    <location>
        <begin position="51"/>
        <end position="373"/>
    </location>
</feature>
<keyword evidence="3" id="KW-0444">Lipid biosynthesis</keyword>
<evidence type="ECO:0000256" key="8">
    <source>
        <dbReference type="ARBA" id="ARBA00023098"/>
    </source>
</evidence>
<dbReference type="OrthoDB" id="7482721at2759"/>
<dbReference type="Proteomes" id="UP000285301">
    <property type="component" value="Unassembled WGS sequence"/>
</dbReference>
<evidence type="ECO:0000256" key="1">
    <source>
        <dbReference type="ARBA" id="ARBA00004173"/>
    </source>
</evidence>
<comment type="catalytic activity">
    <reaction evidence="14">
        <text>a 2,3-saturated acyl-[ACP] + NADP(+) = a (2E)-enoyl-[ACP] + NADPH + H(+)</text>
        <dbReference type="Rhea" id="RHEA:22564"/>
        <dbReference type="Rhea" id="RHEA-COMP:9925"/>
        <dbReference type="Rhea" id="RHEA-COMP:9926"/>
        <dbReference type="ChEBI" id="CHEBI:15378"/>
        <dbReference type="ChEBI" id="CHEBI:57783"/>
        <dbReference type="ChEBI" id="CHEBI:58349"/>
        <dbReference type="ChEBI" id="CHEBI:78784"/>
        <dbReference type="ChEBI" id="CHEBI:78785"/>
        <dbReference type="EC" id="1.3.1.104"/>
    </reaction>
</comment>
<comment type="similarity">
    <text evidence="2">Belongs to the zinc-containing alcohol dehydrogenase family. Quinone oxidoreductase subfamily.</text>
</comment>
<dbReference type="Pfam" id="PF00107">
    <property type="entry name" value="ADH_zinc_N"/>
    <property type="match status" value="1"/>
</dbReference>
<evidence type="ECO:0000256" key="4">
    <source>
        <dbReference type="ARBA" id="ARBA00022832"/>
    </source>
</evidence>
<keyword evidence="8" id="KW-0443">Lipid metabolism</keyword>
<dbReference type="EMBL" id="NCKU01009540">
    <property type="protein sequence ID" value="RWS01255.1"/>
    <property type="molecule type" value="Genomic_DNA"/>
</dbReference>
<dbReference type="InterPro" id="IPR051034">
    <property type="entry name" value="Mito_Enoyl-ACP_Reductase"/>
</dbReference>
<dbReference type="Gene3D" id="3.40.50.720">
    <property type="entry name" value="NAD(P)-binding Rossmann-like Domain"/>
    <property type="match status" value="1"/>
</dbReference>
<reference evidence="16 17" key="1">
    <citation type="journal article" date="2018" name="Gigascience">
        <title>Genomes of trombidid mites reveal novel predicted allergens and laterally-transferred genes associated with secondary metabolism.</title>
        <authorList>
            <person name="Dong X."/>
            <person name="Chaisiri K."/>
            <person name="Xia D."/>
            <person name="Armstrong S.D."/>
            <person name="Fang Y."/>
            <person name="Donnelly M.J."/>
            <person name="Kadowaki T."/>
            <person name="McGarry J.W."/>
            <person name="Darby A.C."/>
            <person name="Makepeace B.L."/>
        </authorList>
    </citation>
    <scope>NUCLEOTIDE SEQUENCE [LARGE SCALE GENOMIC DNA]</scope>
    <source>
        <strain evidence="16">UoL-WK</strain>
    </source>
</reference>
<keyword evidence="5" id="KW-0521">NADP</keyword>
<evidence type="ECO:0000256" key="10">
    <source>
        <dbReference type="ARBA" id="ARBA00023160"/>
    </source>
</evidence>
<dbReference type="Gene3D" id="3.90.180.10">
    <property type="entry name" value="Medium-chain alcohol dehydrogenases, catalytic domain"/>
    <property type="match status" value="1"/>
</dbReference>
<comment type="caution">
    <text evidence="16">The sequence shown here is derived from an EMBL/GenBank/DDBJ whole genome shotgun (WGS) entry which is preliminary data.</text>
</comment>
<dbReference type="GO" id="GO:0141148">
    <property type="term" value="F:enoyl-[acyl-carrier-protein] reductase (NADPH) activity"/>
    <property type="evidence" value="ECO:0007669"/>
    <property type="project" value="UniProtKB-EC"/>
</dbReference>
<dbReference type="STRING" id="1965070.A0A443QE08"/>
<keyword evidence="4" id="KW-0276">Fatty acid metabolism</keyword>
<evidence type="ECO:0000256" key="13">
    <source>
        <dbReference type="ARBA" id="ARBA00042123"/>
    </source>
</evidence>
<dbReference type="InterPro" id="IPR020843">
    <property type="entry name" value="ER"/>
</dbReference>
<organism evidence="16 17">
    <name type="scientific">Dinothrombium tinctorium</name>
    <dbReference type="NCBI Taxonomy" id="1965070"/>
    <lineage>
        <taxon>Eukaryota</taxon>
        <taxon>Metazoa</taxon>
        <taxon>Ecdysozoa</taxon>
        <taxon>Arthropoda</taxon>
        <taxon>Chelicerata</taxon>
        <taxon>Arachnida</taxon>
        <taxon>Acari</taxon>
        <taxon>Acariformes</taxon>
        <taxon>Trombidiformes</taxon>
        <taxon>Prostigmata</taxon>
        <taxon>Anystina</taxon>
        <taxon>Parasitengona</taxon>
        <taxon>Trombidioidea</taxon>
        <taxon>Trombidiidae</taxon>
        <taxon>Dinothrombium</taxon>
    </lineage>
</organism>
<proteinExistence type="inferred from homology"/>
<gene>
    <name evidence="16" type="ORF">B4U79_11194</name>
</gene>